<dbReference type="AlphaFoldDB" id="A0AAP3VZV1"/>
<reference evidence="1" key="1">
    <citation type="submission" date="2021-10" db="EMBL/GenBank/DDBJ databases">
        <title>Collection of gut derived symbiotic bacterial strains cultured from healthy donors.</title>
        <authorList>
            <person name="Lin H."/>
            <person name="Littmann E."/>
            <person name="Kohout C."/>
            <person name="Pamer E.G."/>
        </authorList>
    </citation>
    <scope>NUCLEOTIDE SEQUENCE</scope>
    <source>
        <strain evidence="1">DFI.1.167</strain>
    </source>
</reference>
<comment type="caution">
    <text evidence="1">The sequence shown here is derived from an EMBL/GenBank/DDBJ whole genome shotgun (WGS) entry which is preliminary data.</text>
</comment>
<organism evidence="1 2">
    <name type="scientific">Phocaeicola vulgatus</name>
    <name type="common">Bacteroides vulgatus</name>
    <dbReference type="NCBI Taxonomy" id="821"/>
    <lineage>
        <taxon>Bacteria</taxon>
        <taxon>Pseudomonadati</taxon>
        <taxon>Bacteroidota</taxon>
        <taxon>Bacteroidia</taxon>
        <taxon>Bacteroidales</taxon>
        <taxon>Bacteroidaceae</taxon>
        <taxon>Phocaeicola</taxon>
    </lineage>
</organism>
<sequence>MKKKILKLTVSLIISIGVYNVYCIKQTENNSQMSTLMIANIEALASGETAKCTDSCKEWSGNSGGGIACDCGRYTGKCKNRC</sequence>
<evidence type="ECO:0000313" key="1">
    <source>
        <dbReference type="EMBL" id="MCB7283570.1"/>
    </source>
</evidence>
<dbReference type="Pfam" id="PF14055">
    <property type="entry name" value="NVEALA"/>
    <property type="match status" value="1"/>
</dbReference>
<dbReference type="InterPro" id="IPR025905">
    <property type="entry name" value="NVEALA"/>
</dbReference>
<evidence type="ECO:0000313" key="2">
    <source>
        <dbReference type="Proteomes" id="UP001199363"/>
    </source>
</evidence>
<dbReference type="RefSeq" id="WP_117926283.1">
    <property type="nucleotide sequence ID" value="NZ_CAXTCG010000024.1"/>
</dbReference>
<name>A0AAP3VZV1_PHOVU</name>
<proteinExistence type="predicted"/>
<dbReference type="EMBL" id="JAJCQG010000121">
    <property type="protein sequence ID" value="MCB7283570.1"/>
    <property type="molecule type" value="Genomic_DNA"/>
</dbReference>
<accession>A0AAP3VZV1</accession>
<protein>
    <submittedName>
        <fullName evidence="1">NVEALA domain-containing protein</fullName>
    </submittedName>
</protein>
<dbReference type="Proteomes" id="UP001199363">
    <property type="component" value="Unassembled WGS sequence"/>
</dbReference>
<gene>
    <name evidence="1" type="ORF">LI282_21405</name>
</gene>